<dbReference type="EC" id="3.1.3.5" evidence="3"/>
<evidence type="ECO:0000256" key="3">
    <source>
        <dbReference type="ARBA" id="ARBA00012643"/>
    </source>
</evidence>
<dbReference type="Gene3D" id="3.40.1210.10">
    <property type="entry name" value="Survival protein SurE-like phosphatase/nucleotidase"/>
    <property type="match status" value="1"/>
</dbReference>
<feature type="domain" description="Survival protein SurE-like phosphatase/nucleotidase" evidence="6">
    <location>
        <begin position="10"/>
        <end position="207"/>
    </location>
</feature>
<gene>
    <name evidence="7" type="ORF">DFR79_12233</name>
</gene>
<dbReference type="PANTHER" id="PTHR30457:SF0">
    <property type="entry name" value="PHOSPHATASE, PUTATIVE (AFU_ORTHOLOGUE AFUA_4G01070)-RELATED"/>
    <property type="match status" value="1"/>
</dbReference>
<dbReference type="OrthoDB" id="9780815at2"/>
<evidence type="ECO:0000256" key="4">
    <source>
        <dbReference type="ARBA" id="ARBA00022723"/>
    </source>
</evidence>
<accession>A0A4R6LLW5</accession>
<reference evidence="7 8" key="1">
    <citation type="submission" date="2019-03" db="EMBL/GenBank/DDBJ databases">
        <title>Subsurface microbial communities from deep shales in Ohio and West Virginia, USA.</title>
        <authorList>
            <person name="Wrighton K."/>
        </authorList>
    </citation>
    <scope>NUCLEOTIDE SEQUENCE [LARGE SCALE GENOMIC DNA]</scope>
    <source>
        <strain evidence="7 8">MA284_T2</strain>
    </source>
</reference>
<dbReference type="InterPro" id="IPR036523">
    <property type="entry name" value="SurE-like_sf"/>
</dbReference>
<dbReference type="Pfam" id="PF01975">
    <property type="entry name" value="SurE"/>
    <property type="match status" value="1"/>
</dbReference>
<evidence type="ECO:0000259" key="6">
    <source>
        <dbReference type="Pfam" id="PF01975"/>
    </source>
</evidence>
<dbReference type="GO" id="GO:0046872">
    <property type="term" value="F:metal ion binding"/>
    <property type="evidence" value="ECO:0007669"/>
    <property type="project" value="UniProtKB-KW"/>
</dbReference>
<dbReference type="InterPro" id="IPR002828">
    <property type="entry name" value="SurE-like_Pase/nucleotidase"/>
</dbReference>
<name>A0A4R6LLW5_9FIRM</name>
<evidence type="ECO:0000313" key="7">
    <source>
        <dbReference type="EMBL" id="TDO84355.1"/>
    </source>
</evidence>
<dbReference type="SUPFAM" id="SSF64167">
    <property type="entry name" value="SurE-like"/>
    <property type="match status" value="1"/>
</dbReference>
<dbReference type="InterPro" id="IPR030048">
    <property type="entry name" value="SurE"/>
</dbReference>
<evidence type="ECO:0000256" key="2">
    <source>
        <dbReference type="ARBA" id="ARBA00011062"/>
    </source>
</evidence>
<dbReference type="EMBL" id="SNWX01000022">
    <property type="protein sequence ID" value="TDO84355.1"/>
    <property type="molecule type" value="Genomic_DNA"/>
</dbReference>
<dbReference type="GO" id="GO:0008253">
    <property type="term" value="F:5'-nucleotidase activity"/>
    <property type="evidence" value="ECO:0007669"/>
    <property type="project" value="UniProtKB-EC"/>
</dbReference>
<dbReference type="RefSeq" id="WP_133515694.1">
    <property type="nucleotide sequence ID" value="NZ_SNWX01000022.1"/>
</dbReference>
<protein>
    <recommendedName>
        <fullName evidence="3">5'-nucleotidase</fullName>
        <ecNumber evidence="3">3.1.3.5</ecNumber>
    </recommendedName>
</protein>
<keyword evidence="5" id="KW-0378">Hydrolase</keyword>
<proteinExistence type="inferred from homology"/>
<comment type="caution">
    <text evidence="7">The sequence shown here is derived from an EMBL/GenBank/DDBJ whole genome shotgun (WGS) entry which is preliminary data.</text>
</comment>
<sequence length="270" mass="30193">MLKAKDKPLILITNDDGINSPGLKALAEAINPICNLLIAAPMEQQTGMGRGFLKGDEVGIIEKKNIQLNDQIVEAYAVNSSPAQAVAHAVLELTDKKPDYCISGVNYGENLGLAFTCSGTLGAAFEADSLGIPAVAFSRAFPFNKQKSNNFSSLDWEAEKYHIRNIIKNITANGFPQDVRILNVNFPIDIDQETKVRITRQAYMNYAQYMKPEDRNFSKGHSLKWKLNPEIEKLKKDTDIYAVHFDKIISITPLNSRMSVDTDNYYQKWS</sequence>
<evidence type="ECO:0000256" key="5">
    <source>
        <dbReference type="ARBA" id="ARBA00022801"/>
    </source>
</evidence>
<organism evidence="7 8">
    <name type="scientific">Halanaerobium saccharolyticum</name>
    <dbReference type="NCBI Taxonomy" id="43595"/>
    <lineage>
        <taxon>Bacteria</taxon>
        <taxon>Bacillati</taxon>
        <taxon>Bacillota</taxon>
        <taxon>Clostridia</taxon>
        <taxon>Halanaerobiales</taxon>
        <taxon>Halanaerobiaceae</taxon>
        <taxon>Halanaerobium</taxon>
    </lineage>
</organism>
<comment type="catalytic activity">
    <reaction evidence="1">
        <text>a ribonucleoside 5'-phosphate + H2O = a ribonucleoside + phosphate</text>
        <dbReference type="Rhea" id="RHEA:12484"/>
        <dbReference type="ChEBI" id="CHEBI:15377"/>
        <dbReference type="ChEBI" id="CHEBI:18254"/>
        <dbReference type="ChEBI" id="CHEBI:43474"/>
        <dbReference type="ChEBI" id="CHEBI:58043"/>
        <dbReference type="EC" id="3.1.3.5"/>
    </reaction>
</comment>
<dbReference type="PANTHER" id="PTHR30457">
    <property type="entry name" value="5'-NUCLEOTIDASE SURE"/>
    <property type="match status" value="1"/>
</dbReference>
<dbReference type="NCBIfam" id="TIGR00087">
    <property type="entry name" value="surE"/>
    <property type="match status" value="1"/>
</dbReference>
<evidence type="ECO:0000256" key="1">
    <source>
        <dbReference type="ARBA" id="ARBA00000815"/>
    </source>
</evidence>
<comment type="similarity">
    <text evidence="2">Belongs to the SurE nucleotidase family.</text>
</comment>
<evidence type="ECO:0000313" key="8">
    <source>
        <dbReference type="Proteomes" id="UP000295064"/>
    </source>
</evidence>
<dbReference type="Proteomes" id="UP000295064">
    <property type="component" value="Unassembled WGS sequence"/>
</dbReference>
<dbReference type="AlphaFoldDB" id="A0A4R6LLW5"/>
<keyword evidence="4" id="KW-0479">Metal-binding</keyword>